<dbReference type="AlphaFoldDB" id="D4N739"/>
<accession>D4N739</accession>
<reference evidence="1" key="1">
    <citation type="journal article" date="2010" name="Environ. Microbiol.">
        <title>Homologues of nitrite reductases in ammonia-oxidizing archaea: diversity and genomic context.</title>
        <authorList>
            <person name="Bartossek R."/>
            <person name="Nicol G.W."/>
            <person name="Lanzen A."/>
            <person name="Klenk H.P."/>
            <person name="Schleper C."/>
        </authorList>
    </citation>
    <scope>NUCLEOTIDE SEQUENCE</scope>
</reference>
<name>D4N739_9CREN</name>
<sequence length="177" mass="20163">MFNEDQIENGKKIIDSEITKVNLNSSLVEPGGCASCHVLFKLVEALQLNESDAGDLLSQVLYEDPKLNDRFIEMIEKIHMKERLMGVQFSLKNREAKNRYIDANIKNIIAELSTDIKNYGLGLVLRKLLLSLFSVQLAQNIGVDHHAATEELYYYMKRSENTNEIVNEFISKLSSSH</sequence>
<gene>
    <name evidence="1" type="ORF">57a5orf32</name>
</gene>
<dbReference type="EMBL" id="GU059107">
    <property type="protein sequence ID" value="ACY24525.1"/>
    <property type="molecule type" value="Genomic_DNA"/>
</dbReference>
<proteinExistence type="predicted"/>
<protein>
    <submittedName>
        <fullName evidence="1">Uncharacterized conserved protein</fullName>
    </submittedName>
</protein>
<evidence type="ECO:0000313" key="1">
    <source>
        <dbReference type="EMBL" id="ACY24525.1"/>
    </source>
</evidence>
<organism evidence="1">
    <name type="scientific">uncultured crenarchaeote 57a5</name>
    <dbReference type="NCBI Taxonomy" id="684058"/>
    <lineage>
        <taxon>Archaea</taxon>
        <taxon>Thermoproteota</taxon>
        <taxon>environmental samples</taxon>
    </lineage>
</organism>